<evidence type="ECO:0000313" key="3">
    <source>
        <dbReference type="Proteomes" id="UP001596383"/>
    </source>
</evidence>
<evidence type="ECO:0000256" key="1">
    <source>
        <dbReference type="SAM" id="MobiDB-lite"/>
    </source>
</evidence>
<sequence length="173" mass="17717">MSELPRRRLLAVTGTALTGAVAGCTGSDEDAGNGNGNGDGSGNGDGNETENESGGPSGTLLGEISVENLNDESHTVDVIVEFGGDPEHWSTHELAADSGAELERNWSTEPGAFNIVFRLDGGEPTQVTPAKWNDPACINVFALVTRNGELKILSDTDGGACGDGDATVDDAEA</sequence>
<dbReference type="PROSITE" id="PS51257">
    <property type="entry name" value="PROKAR_LIPOPROTEIN"/>
    <property type="match status" value="1"/>
</dbReference>
<accession>A0ABD5SQ38</accession>
<dbReference type="AlphaFoldDB" id="A0ABD5SQ38"/>
<dbReference type="RefSeq" id="WP_273739902.1">
    <property type="nucleotide sequence ID" value="NZ_JAQIVI010000312.1"/>
</dbReference>
<comment type="caution">
    <text evidence="2">The sequence shown here is derived from an EMBL/GenBank/DDBJ whole genome shotgun (WGS) entry which is preliminary data.</text>
</comment>
<gene>
    <name evidence="2" type="ORF">ACFQE6_18910</name>
</gene>
<name>A0ABD5SQ38_9EURY</name>
<dbReference type="Proteomes" id="UP001596383">
    <property type="component" value="Unassembled WGS sequence"/>
</dbReference>
<evidence type="ECO:0000313" key="2">
    <source>
        <dbReference type="EMBL" id="MFC6766969.1"/>
    </source>
</evidence>
<organism evidence="2 3">
    <name type="scientific">Natrinema soli</name>
    <dbReference type="NCBI Taxonomy" id="1930624"/>
    <lineage>
        <taxon>Archaea</taxon>
        <taxon>Methanobacteriati</taxon>
        <taxon>Methanobacteriota</taxon>
        <taxon>Stenosarchaea group</taxon>
        <taxon>Halobacteria</taxon>
        <taxon>Halobacteriales</taxon>
        <taxon>Natrialbaceae</taxon>
        <taxon>Natrinema</taxon>
    </lineage>
</organism>
<protein>
    <recommendedName>
        <fullName evidence="4">Secreted protein</fullName>
    </recommendedName>
</protein>
<feature type="region of interest" description="Disordered" evidence="1">
    <location>
        <begin position="20"/>
        <end position="60"/>
    </location>
</feature>
<keyword evidence="3" id="KW-1185">Reference proteome</keyword>
<evidence type="ECO:0008006" key="4">
    <source>
        <dbReference type="Google" id="ProtNLM"/>
    </source>
</evidence>
<reference evidence="2 3" key="1">
    <citation type="journal article" date="2019" name="Int. J. Syst. Evol. Microbiol.">
        <title>The Global Catalogue of Microorganisms (GCM) 10K type strain sequencing project: providing services to taxonomists for standard genome sequencing and annotation.</title>
        <authorList>
            <consortium name="The Broad Institute Genomics Platform"/>
            <consortium name="The Broad Institute Genome Sequencing Center for Infectious Disease"/>
            <person name="Wu L."/>
            <person name="Ma J."/>
        </authorList>
    </citation>
    <scope>NUCLEOTIDE SEQUENCE [LARGE SCALE GENOMIC DNA]</scope>
    <source>
        <strain evidence="2 3">LMG 29247</strain>
    </source>
</reference>
<proteinExistence type="predicted"/>
<dbReference type="EMBL" id="JBHSWV010000312">
    <property type="protein sequence ID" value="MFC6766969.1"/>
    <property type="molecule type" value="Genomic_DNA"/>
</dbReference>
<feature type="compositionally biased region" description="Gly residues" evidence="1">
    <location>
        <begin position="33"/>
        <end position="45"/>
    </location>
</feature>